<dbReference type="InterPro" id="IPR001347">
    <property type="entry name" value="SIS_dom"/>
</dbReference>
<dbReference type="PANTHER" id="PTHR10937">
    <property type="entry name" value="GLUCOSAMINE--FRUCTOSE-6-PHOSPHATE AMINOTRANSFERASE, ISOMERIZING"/>
    <property type="match status" value="1"/>
</dbReference>
<dbReference type="PANTHER" id="PTHR10937:SF0">
    <property type="entry name" value="GLUTAMINE--FRUCTOSE-6-PHOSPHATE TRANSAMINASE (ISOMERIZING)"/>
    <property type="match status" value="1"/>
</dbReference>
<dbReference type="STRING" id="40296.A0A0A2KNY6"/>
<proteinExistence type="predicted"/>
<dbReference type="SUPFAM" id="SSF53697">
    <property type="entry name" value="SIS domain"/>
    <property type="match status" value="1"/>
</dbReference>
<dbReference type="PROSITE" id="PS51464">
    <property type="entry name" value="SIS"/>
    <property type="match status" value="1"/>
</dbReference>
<dbReference type="OrthoDB" id="15235at2759"/>
<dbReference type="Gene3D" id="3.40.50.10490">
    <property type="entry name" value="Glucose-6-phosphate isomerase like protein, domain 1"/>
    <property type="match status" value="1"/>
</dbReference>
<dbReference type="GO" id="GO:0016853">
    <property type="term" value="F:isomerase activity"/>
    <property type="evidence" value="ECO:0007669"/>
    <property type="project" value="UniProtKB-KW"/>
</dbReference>
<dbReference type="EMBL" id="JQGA01001194">
    <property type="protein sequence ID" value="KGO68596.1"/>
    <property type="molecule type" value="Genomic_DNA"/>
</dbReference>
<dbReference type="CDD" id="cd05009">
    <property type="entry name" value="SIS_GlmS_GlmD_2"/>
    <property type="match status" value="1"/>
</dbReference>
<dbReference type="InterPro" id="IPR035490">
    <property type="entry name" value="GlmS/FrlB_SIS"/>
</dbReference>
<dbReference type="FunFam" id="3.40.50.10490:FF:000002">
    <property type="entry name" value="Glutamine--fructose-6-phosphate aminotransferase [isomerizing]"/>
    <property type="match status" value="1"/>
</dbReference>
<organism evidence="2 3">
    <name type="scientific">Penicillium italicum</name>
    <name type="common">Blue mold</name>
    <dbReference type="NCBI Taxonomy" id="40296"/>
    <lineage>
        <taxon>Eukaryota</taxon>
        <taxon>Fungi</taxon>
        <taxon>Dikarya</taxon>
        <taxon>Ascomycota</taxon>
        <taxon>Pezizomycotina</taxon>
        <taxon>Eurotiomycetes</taxon>
        <taxon>Eurotiomycetidae</taxon>
        <taxon>Eurotiales</taxon>
        <taxon>Aspergillaceae</taxon>
        <taxon>Penicillium</taxon>
    </lineage>
</organism>
<reference evidence="2 3" key="1">
    <citation type="journal article" date="2015" name="Mol. Plant Microbe Interact.">
        <title>Genome, transcriptome, and functional analyses of Penicillium expansum provide new insights into secondary metabolism and pathogenicity.</title>
        <authorList>
            <person name="Ballester A.R."/>
            <person name="Marcet-Houben M."/>
            <person name="Levin E."/>
            <person name="Sela N."/>
            <person name="Selma-Lazaro C."/>
            <person name="Carmona L."/>
            <person name="Wisniewski M."/>
            <person name="Droby S."/>
            <person name="Gonzalez-Candelas L."/>
            <person name="Gabaldon T."/>
        </authorList>
    </citation>
    <scope>NUCLEOTIDE SEQUENCE [LARGE SCALE GENOMIC DNA]</scope>
    <source>
        <strain evidence="2 3">PHI-1</strain>
    </source>
</reference>
<keyword evidence="2" id="KW-0413">Isomerase</keyword>
<sequence>MRRTEIIEGLAKVSEQIKKVLKLNQVIKRLCIKFKDQKSLLLLGYGALKGALKIKEISYLHCEAVMSGELKHGVSALVNEALPLVVILTRDDNFSKSLNAYNQVIARNGRPIVICNTDDPEFPGDKTDRIQVPRTVDALRGLLNVITLQLMTYWLAVAEGLHGNSHHFFTIHWALGWALHFK</sequence>
<gene>
    <name evidence="2" type="ORF">PITC_072780</name>
</gene>
<dbReference type="Pfam" id="PF01380">
    <property type="entry name" value="SIS"/>
    <property type="match status" value="1"/>
</dbReference>
<dbReference type="PhylomeDB" id="A0A0A2KNY6"/>
<accession>A0A0A2KNY6</accession>
<dbReference type="GO" id="GO:0046349">
    <property type="term" value="P:amino sugar biosynthetic process"/>
    <property type="evidence" value="ECO:0007669"/>
    <property type="project" value="UniProtKB-ARBA"/>
</dbReference>
<dbReference type="GO" id="GO:0097367">
    <property type="term" value="F:carbohydrate derivative binding"/>
    <property type="evidence" value="ECO:0007669"/>
    <property type="project" value="InterPro"/>
</dbReference>
<evidence type="ECO:0000259" key="1">
    <source>
        <dbReference type="PROSITE" id="PS51464"/>
    </source>
</evidence>
<feature type="domain" description="SIS" evidence="1">
    <location>
        <begin position="30"/>
        <end position="166"/>
    </location>
</feature>
<protein>
    <submittedName>
        <fullName evidence="2">Sugar isomerase (SIS)</fullName>
    </submittedName>
</protein>
<dbReference type="GO" id="GO:0006047">
    <property type="term" value="P:UDP-N-acetylglucosamine metabolic process"/>
    <property type="evidence" value="ECO:0007669"/>
    <property type="project" value="TreeGrafter"/>
</dbReference>
<dbReference type="GO" id="GO:0006002">
    <property type="term" value="P:fructose 6-phosphate metabolic process"/>
    <property type="evidence" value="ECO:0007669"/>
    <property type="project" value="TreeGrafter"/>
</dbReference>
<name>A0A0A2KNY6_PENIT</name>
<evidence type="ECO:0000313" key="3">
    <source>
        <dbReference type="Proteomes" id="UP000030104"/>
    </source>
</evidence>
<evidence type="ECO:0000313" key="2">
    <source>
        <dbReference type="EMBL" id="KGO68596.1"/>
    </source>
</evidence>
<dbReference type="GO" id="GO:0004360">
    <property type="term" value="F:glutamine-fructose-6-phosphate transaminase (isomerizing) activity"/>
    <property type="evidence" value="ECO:0007669"/>
    <property type="project" value="TreeGrafter"/>
</dbReference>
<dbReference type="InterPro" id="IPR046348">
    <property type="entry name" value="SIS_dom_sf"/>
</dbReference>
<dbReference type="HOGENOM" id="CLU_012520_8_1_1"/>
<dbReference type="AlphaFoldDB" id="A0A0A2KNY6"/>
<keyword evidence="3" id="KW-1185">Reference proteome</keyword>
<dbReference type="Proteomes" id="UP000030104">
    <property type="component" value="Unassembled WGS sequence"/>
</dbReference>
<dbReference type="OMA" id="MHYAINS"/>
<comment type="caution">
    <text evidence="2">The sequence shown here is derived from an EMBL/GenBank/DDBJ whole genome shotgun (WGS) entry which is preliminary data.</text>
</comment>
<dbReference type="GO" id="GO:0006487">
    <property type="term" value="P:protein N-linked glycosylation"/>
    <property type="evidence" value="ECO:0007669"/>
    <property type="project" value="TreeGrafter"/>
</dbReference>